<keyword evidence="2" id="KW-1133">Transmembrane helix</keyword>
<gene>
    <name evidence="4" type="ORF">Zmor_004004</name>
</gene>
<evidence type="ECO:0000259" key="3">
    <source>
        <dbReference type="PROSITE" id="PS50157"/>
    </source>
</evidence>
<feature type="domain" description="C2H2-type" evidence="3">
    <location>
        <begin position="3"/>
        <end position="31"/>
    </location>
</feature>
<evidence type="ECO:0000256" key="2">
    <source>
        <dbReference type="SAM" id="Phobius"/>
    </source>
</evidence>
<evidence type="ECO:0000256" key="1">
    <source>
        <dbReference type="PROSITE-ProRule" id="PRU00042"/>
    </source>
</evidence>
<evidence type="ECO:0000313" key="5">
    <source>
        <dbReference type="Proteomes" id="UP001168821"/>
    </source>
</evidence>
<comment type="caution">
    <text evidence="4">The sequence shown here is derived from an EMBL/GenBank/DDBJ whole genome shotgun (WGS) entry which is preliminary data.</text>
</comment>
<evidence type="ECO:0000313" key="4">
    <source>
        <dbReference type="EMBL" id="KAJ3639133.1"/>
    </source>
</evidence>
<dbReference type="InterPro" id="IPR036236">
    <property type="entry name" value="Znf_C2H2_sf"/>
</dbReference>
<dbReference type="Proteomes" id="UP001168821">
    <property type="component" value="Unassembled WGS sequence"/>
</dbReference>
<protein>
    <recommendedName>
        <fullName evidence="3">C2H2-type domain-containing protein</fullName>
    </recommendedName>
</protein>
<dbReference type="SUPFAM" id="SSF57667">
    <property type="entry name" value="beta-beta-alpha zinc fingers"/>
    <property type="match status" value="1"/>
</dbReference>
<keyword evidence="2" id="KW-0472">Membrane</keyword>
<keyword evidence="1" id="KW-0862">Zinc</keyword>
<reference evidence="4" key="1">
    <citation type="journal article" date="2023" name="G3 (Bethesda)">
        <title>Whole genome assemblies of Zophobas morio and Tenebrio molitor.</title>
        <authorList>
            <person name="Kaur S."/>
            <person name="Stinson S.A."/>
            <person name="diCenzo G.C."/>
        </authorList>
    </citation>
    <scope>NUCLEOTIDE SEQUENCE</scope>
    <source>
        <strain evidence="4">QUZm001</strain>
    </source>
</reference>
<keyword evidence="2" id="KW-0812">Transmembrane</keyword>
<keyword evidence="1" id="KW-0479">Metal-binding</keyword>
<sequence>MMHSCDMCGLYFPMAKTLQTHQRLLCKGRKPHSVARGNGDSSAQSTSVLAAANLERPYCGCVLQTKSGLSEETSTSNASATSIPSQPSQEHLFSCRSCGKVIEIILYGSNLERDARCQHSGTEIRLSGWQNIDAKLRALCFWRVLSCCLMVFKGVFLQIYVF</sequence>
<accession>A0AA38HKF3</accession>
<dbReference type="InterPro" id="IPR013087">
    <property type="entry name" value="Znf_C2H2_type"/>
</dbReference>
<name>A0AA38HKF3_9CUCU</name>
<dbReference type="PROSITE" id="PS50157">
    <property type="entry name" value="ZINC_FINGER_C2H2_2"/>
    <property type="match status" value="1"/>
</dbReference>
<dbReference type="GO" id="GO:0008270">
    <property type="term" value="F:zinc ion binding"/>
    <property type="evidence" value="ECO:0007669"/>
    <property type="project" value="UniProtKB-KW"/>
</dbReference>
<dbReference type="AlphaFoldDB" id="A0AA38HKF3"/>
<organism evidence="4 5">
    <name type="scientific">Zophobas morio</name>
    <dbReference type="NCBI Taxonomy" id="2755281"/>
    <lineage>
        <taxon>Eukaryota</taxon>
        <taxon>Metazoa</taxon>
        <taxon>Ecdysozoa</taxon>
        <taxon>Arthropoda</taxon>
        <taxon>Hexapoda</taxon>
        <taxon>Insecta</taxon>
        <taxon>Pterygota</taxon>
        <taxon>Neoptera</taxon>
        <taxon>Endopterygota</taxon>
        <taxon>Coleoptera</taxon>
        <taxon>Polyphaga</taxon>
        <taxon>Cucujiformia</taxon>
        <taxon>Tenebrionidae</taxon>
        <taxon>Zophobas</taxon>
    </lineage>
</organism>
<dbReference type="EMBL" id="JALNTZ010000012">
    <property type="protein sequence ID" value="KAJ3639133.1"/>
    <property type="molecule type" value="Genomic_DNA"/>
</dbReference>
<feature type="transmembrane region" description="Helical" evidence="2">
    <location>
        <begin position="140"/>
        <end position="161"/>
    </location>
</feature>
<keyword evidence="5" id="KW-1185">Reference proteome</keyword>
<keyword evidence="1" id="KW-0863">Zinc-finger</keyword>
<proteinExistence type="predicted"/>